<dbReference type="SUPFAM" id="SSF52058">
    <property type="entry name" value="L domain-like"/>
    <property type="match status" value="1"/>
</dbReference>
<evidence type="ECO:0000313" key="2">
    <source>
        <dbReference type="EMBL" id="RDX74121.1"/>
    </source>
</evidence>
<sequence>EVGEGKGKEAKLRERQSIRNRKNDRDRISELPITVLLHIMEFMNTNEAIKTCVLSKHWKDIWKSLTSLKLDSSILGVANFDKFVSGVLSSRDASISLLNLHIVLHHCIDFELLHDIMEYAVLHNVQNLTLIIFVHYKFHFVFPSVIYFCSSLTNLHLSHPFWELPKSLQLPALKTLHLENACFTSPDNDFAEPFSSCVSLNSLHLIDCSLVKHSKALCINNSNLQRLHLSLTVVDTYKIVLSTPNLTCLAIKNFYCEHQLSSPCNLSFLEVFIDASLRFDSPFFVILLQVLANVKKMTLSSRTIKTMRRVLSYGERVKNPLPCLVRLESLQVNIESDSKISYREVNRIVKYLLQNSPLTTVQMKDFKFKKLLVEKVNKNLKQCSEHMRSGVFEGKGRPGKLKLKRTTI</sequence>
<evidence type="ECO:0000259" key="1">
    <source>
        <dbReference type="SMART" id="SM00256"/>
    </source>
</evidence>
<dbReference type="STRING" id="157652.A0A371F752"/>
<dbReference type="SMART" id="SM00256">
    <property type="entry name" value="FBOX"/>
    <property type="match status" value="1"/>
</dbReference>
<protein>
    <submittedName>
        <fullName evidence="2">FBD-associated F-box protein</fullName>
    </submittedName>
</protein>
<feature type="non-terminal residue" evidence="2">
    <location>
        <position position="1"/>
    </location>
</feature>
<dbReference type="Pfam" id="PF00646">
    <property type="entry name" value="F-box"/>
    <property type="match status" value="1"/>
</dbReference>
<name>A0A371F752_MUCPR</name>
<dbReference type="Gene3D" id="3.80.10.10">
    <property type="entry name" value="Ribonuclease Inhibitor"/>
    <property type="match status" value="1"/>
</dbReference>
<dbReference type="Proteomes" id="UP000257109">
    <property type="component" value="Unassembled WGS sequence"/>
</dbReference>
<proteinExistence type="predicted"/>
<dbReference type="PANTHER" id="PTHR32212:SF385">
    <property type="entry name" value="F-BOX_RNI_FBD-LIKE DOMAIN PROTEIN"/>
    <property type="match status" value="1"/>
</dbReference>
<dbReference type="InterPro" id="IPR001810">
    <property type="entry name" value="F-box_dom"/>
</dbReference>
<keyword evidence="3" id="KW-1185">Reference proteome</keyword>
<organism evidence="2 3">
    <name type="scientific">Mucuna pruriens</name>
    <name type="common">Velvet bean</name>
    <name type="synonym">Dolichos pruriens</name>
    <dbReference type="NCBI Taxonomy" id="157652"/>
    <lineage>
        <taxon>Eukaryota</taxon>
        <taxon>Viridiplantae</taxon>
        <taxon>Streptophyta</taxon>
        <taxon>Embryophyta</taxon>
        <taxon>Tracheophyta</taxon>
        <taxon>Spermatophyta</taxon>
        <taxon>Magnoliopsida</taxon>
        <taxon>eudicotyledons</taxon>
        <taxon>Gunneridae</taxon>
        <taxon>Pentapetalae</taxon>
        <taxon>rosids</taxon>
        <taxon>fabids</taxon>
        <taxon>Fabales</taxon>
        <taxon>Fabaceae</taxon>
        <taxon>Papilionoideae</taxon>
        <taxon>50 kb inversion clade</taxon>
        <taxon>NPAAA clade</taxon>
        <taxon>indigoferoid/millettioid clade</taxon>
        <taxon>Phaseoleae</taxon>
        <taxon>Mucuna</taxon>
    </lineage>
</organism>
<reference evidence="2" key="1">
    <citation type="submission" date="2018-05" db="EMBL/GenBank/DDBJ databases">
        <title>Draft genome of Mucuna pruriens seed.</title>
        <authorList>
            <person name="Nnadi N.E."/>
            <person name="Vos R."/>
            <person name="Hasami M.H."/>
            <person name="Devisetty U.K."/>
            <person name="Aguiy J.C."/>
        </authorList>
    </citation>
    <scope>NUCLEOTIDE SEQUENCE [LARGE SCALE GENOMIC DNA]</scope>
    <source>
        <strain evidence="2">JCA_2017</strain>
    </source>
</reference>
<dbReference type="Gene3D" id="1.20.1280.50">
    <property type="match status" value="1"/>
</dbReference>
<gene>
    <name evidence="2" type="ORF">CR513_46168</name>
</gene>
<dbReference type="EMBL" id="QJKJ01010285">
    <property type="protein sequence ID" value="RDX74121.1"/>
    <property type="molecule type" value="Genomic_DNA"/>
</dbReference>
<dbReference type="AlphaFoldDB" id="A0A371F752"/>
<feature type="domain" description="F-box" evidence="1">
    <location>
        <begin position="31"/>
        <end position="71"/>
    </location>
</feature>
<dbReference type="SUPFAM" id="SSF81383">
    <property type="entry name" value="F-box domain"/>
    <property type="match status" value="1"/>
</dbReference>
<dbReference type="InterPro" id="IPR032675">
    <property type="entry name" value="LRR_dom_sf"/>
</dbReference>
<dbReference type="OrthoDB" id="1848700at2759"/>
<comment type="caution">
    <text evidence="2">The sequence shown here is derived from an EMBL/GenBank/DDBJ whole genome shotgun (WGS) entry which is preliminary data.</text>
</comment>
<evidence type="ECO:0000313" key="3">
    <source>
        <dbReference type="Proteomes" id="UP000257109"/>
    </source>
</evidence>
<dbReference type="PANTHER" id="PTHR32212">
    <property type="entry name" value="CYCLIN-LIKE F-BOX"/>
    <property type="match status" value="1"/>
</dbReference>
<accession>A0A371F752</accession>
<dbReference type="InterPro" id="IPR036047">
    <property type="entry name" value="F-box-like_dom_sf"/>
</dbReference>